<sequence>MDKAMIADIRHFNRRYTNMIGVLNSHVLDSGYSFTEARVMIEIGMNEPCIANMLVDSLNIDRSYMSRIIRRLVKLGLLYKEASAEDQRVSLLRLTDAGKASYQDLDDRSNELIIRLFRALPPHELEEMHAAMQKIEQKLDQLERRDDDTI</sequence>
<dbReference type="Proteomes" id="UP001597233">
    <property type="component" value="Unassembled WGS sequence"/>
</dbReference>
<dbReference type="InterPro" id="IPR036390">
    <property type="entry name" value="WH_DNA-bd_sf"/>
</dbReference>
<protein>
    <submittedName>
        <fullName evidence="5">MarR family winged helix-turn-helix transcriptional regulator</fullName>
    </submittedName>
</protein>
<dbReference type="PANTHER" id="PTHR42756">
    <property type="entry name" value="TRANSCRIPTIONAL REGULATOR, MARR"/>
    <property type="match status" value="1"/>
</dbReference>
<dbReference type="InterPro" id="IPR000835">
    <property type="entry name" value="HTH_MarR-typ"/>
</dbReference>
<evidence type="ECO:0000256" key="1">
    <source>
        <dbReference type="ARBA" id="ARBA00023015"/>
    </source>
</evidence>
<organism evidence="5 6">
    <name type="scientific">Paenibacillus wenxiniae</name>
    <dbReference type="NCBI Taxonomy" id="1636843"/>
    <lineage>
        <taxon>Bacteria</taxon>
        <taxon>Bacillati</taxon>
        <taxon>Bacillota</taxon>
        <taxon>Bacilli</taxon>
        <taxon>Bacillales</taxon>
        <taxon>Paenibacillaceae</taxon>
        <taxon>Paenibacillus</taxon>
    </lineage>
</organism>
<dbReference type="Gene3D" id="1.10.10.10">
    <property type="entry name" value="Winged helix-like DNA-binding domain superfamily/Winged helix DNA-binding domain"/>
    <property type="match status" value="1"/>
</dbReference>
<dbReference type="InterPro" id="IPR036388">
    <property type="entry name" value="WH-like_DNA-bd_sf"/>
</dbReference>
<comment type="caution">
    <text evidence="5">The sequence shown here is derived from an EMBL/GenBank/DDBJ whole genome shotgun (WGS) entry which is preliminary data.</text>
</comment>
<dbReference type="PANTHER" id="PTHR42756:SF1">
    <property type="entry name" value="TRANSCRIPTIONAL REPRESSOR OF EMRAB OPERON"/>
    <property type="match status" value="1"/>
</dbReference>
<dbReference type="EMBL" id="JBHUEH010000011">
    <property type="protein sequence ID" value="MFD1885155.1"/>
    <property type="molecule type" value="Genomic_DNA"/>
</dbReference>
<name>A0ABW4RGL3_9BACL</name>
<dbReference type="Pfam" id="PF12802">
    <property type="entry name" value="MarR_2"/>
    <property type="match status" value="1"/>
</dbReference>
<dbReference type="SMART" id="SM00347">
    <property type="entry name" value="HTH_MARR"/>
    <property type="match status" value="1"/>
</dbReference>
<accession>A0ABW4RGL3</accession>
<dbReference type="PROSITE" id="PS50995">
    <property type="entry name" value="HTH_MARR_2"/>
    <property type="match status" value="1"/>
</dbReference>
<evidence type="ECO:0000313" key="6">
    <source>
        <dbReference type="Proteomes" id="UP001597233"/>
    </source>
</evidence>
<keyword evidence="2" id="KW-0238">DNA-binding</keyword>
<keyword evidence="6" id="KW-1185">Reference proteome</keyword>
<dbReference type="RefSeq" id="WP_347326007.1">
    <property type="nucleotide sequence ID" value="NZ_JBCGUH010000008.1"/>
</dbReference>
<evidence type="ECO:0000313" key="5">
    <source>
        <dbReference type="EMBL" id="MFD1885155.1"/>
    </source>
</evidence>
<proteinExistence type="predicted"/>
<evidence type="ECO:0000256" key="3">
    <source>
        <dbReference type="ARBA" id="ARBA00023163"/>
    </source>
</evidence>
<keyword evidence="3" id="KW-0804">Transcription</keyword>
<feature type="domain" description="HTH marR-type" evidence="4">
    <location>
        <begin position="2"/>
        <end position="137"/>
    </location>
</feature>
<evidence type="ECO:0000259" key="4">
    <source>
        <dbReference type="PROSITE" id="PS50995"/>
    </source>
</evidence>
<gene>
    <name evidence="5" type="ORF">ACFSC9_06410</name>
</gene>
<evidence type="ECO:0000256" key="2">
    <source>
        <dbReference type="ARBA" id="ARBA00023125"/>
    </source>
</evidence>
<dbReference type="SUPFAM" id="SSF46785">
    <property type="entry name" value="Winged helix' DNA-binding domain"/>
    <property type="match status" value="1"/>
</dbReference>
<keyword evidence="1" id="KW-0805">Transcription regulation</keyword>
<reference evidence="6" key="1">
    <citation type="journal article" date="2019" name="Int. J. Syst. Evol. Microbiol.">
        <title>The Global Catalogue of Microorganisms (GCM) 10K type strain sequencing project: providing services to taxonomists for standard genome sequencing and annotation.</title>
        <authorList>
            <consortium name="The Broad Institute Genomics Platform"/>
            <consortium name="The Broad Institute Genome Sequencing Center for Infectious Disease"/>
            <person name="Wu L."/>
            <person name="Ma J."/>
        </authorList>
    </citation>
    <scope>NUCLEOTIDE SEQUENCE [LARGE SCALE GENOMIC DNA]</scope>
    <source>
        <strain evidence="6">CCUG 54950</strain>
    </source>
</reference>